<evidence type="ECO:0000256" key="5">
    <source>
        <dbReference type="ARBA" id="ARBA00038121"/>
    </source>
</evidence>
<dbReference type="Pfam" id="PF00288">
    <property type="entry name" value="GHMP_kinases_N"/>
    <property type="match status" value="1"/>
</dbReference>
<evidence type="ECO:0000259" key="7">
    <source>
        <dbReference type="Pfam" id="PF08544"/>
    </source>
</evidence>
<dbReference type="InterPro" id="IPR001174">
    <property type="entry name" value="HddA/FKP"/>
</dbReference>
<keyword evidence="3 8" id="KW-0418">Kinase</keyword>
<dbReference type="InterPro" id="IPR013750">
    <property type="entry name" value="GHMP_kinase_C_dom"/>
</dbReference>
<dbReference type="InterPro" id="IPR020568">
    <property type="entry name" value="Ribosomal_Su5_D2-typ_SF"/>
</dbReference>
<dbReference type="InterPro" id="IPR036554">
    <property type="entry name" value="GHMP_kinase_C_sf"/>
</dbReference>
<gene>
    <name evidence="8" type="ORF">AVDCRST_MAG64-4163</name>
</gene>
<dbReference type="PIRSF" id="PIRSF036406">
    <property type="entry name" value="Hept_kin"/>
    <property type="match status" value="1"/>
</dbReference>
<dbReference type="Gene3D" id="3.30.230.120">
    <property type="match status" value="1"/>
</dbReference>
<evidence type="ECO:0000313" key="8">
    <source>
        <dbReference type="EMBL" id="CAA9441027.1"/>
    </source>
</evidence>
<proteinExistence type="inferred from homology"/>
<dbReference type="AlphaFoldDB" id="A0A6J4QLY9"/>
<dbReference type="PRINTS" id="PR00960">
    <property type="entry name" value="LMBPPROTEIN"/>
</dbReference>
<dbReference type="GO" id="GO:0050201">
    <property type="term" value="F:fucokinase activity"/>
    <property type="evidence" value="ECO:0007669"/>
    <property type="project" value="TreeGrafter"/>
</dbReference>
<keyword evidence="1" id="KW-0808">Transferase</keyword>
<evidence type="ECO:0000256" key="4">
    <source>
        <dbReference type="ARBA" id="ARBA00022840"/>
    </source>
</evidence>
<evidence type="ECO:0000259" key="6">
    <source>
        <dbReference type="Pfam" id="PF00288"/>
    </source>
</evidence>
<keyword evidence="2" id="KW-0547">Nucleotide-binding</keyword>
<feature type="domain" description="GHMP kinase C-terminal" evidence="7">
    <location>
        <begin position="243"/>
        <end position="317"/>
    </location>
</feature>
<organism evidence="8">
    <name type="scientific">uncultured Phycisphaerae bacterium</name>
    <dbReference type="NCBI Taxonomy" id="904963"/>
    <lineage>
        <taxon>Bacteria</taxon>
        <taxon>Pseudomonadati</taxon>
        <taxon>Planctomycetota</taxon>
        <taxon>Phycisphaerae</taxon>
        <taxon>environmental samples</taxon>
    </lineage>
</organism>
<evidence type="ECO:0000256" key="3">
    <source>
        <dbReference type="ARBA" id="ARBA00022777"/>
    </source>
</evidence>
<dbReference type="PANTHER" id="PTHR32463:SF0">
    <property type="entry name" value="L-FUCOSE KINASE"/>
    <property type="match status" value="1"/>
</dbReference>
<name>A0A6J4QLY9_9BACT</name>
<reference evidence="8" key="1">
    <citation type="submission" date="2020-02" db="EMBL/GenBank/DDBJ databases">
        <authorList>
            <person name="Meier V. D."/>
        </authorList>
    </citation>
    <scope>NUCLEOTIDE SEQUENCE</scope>
    <source>
        <strain evidence="8">AVDCRST_MAG64</strain>
    </source>
</reference>
<dbReference type="Pfam" id="PF08544">
    <property type="entry name" value="GHMP_kinases_C"/>
    <property type="match status" value="1"/>
</dbReference>
<evidence type="ECO:0000256" key="2">
    <source>
        <dbReference type="ARBA" id="ARBA00022741"/>
    </source>
</evidence>
<dbReference type="GO" id="GO:0042352">
    <property type="term" value="P:GDP-L-fucose salvage"/>
    <property type="evidence" value="ECO:0007669"/>
    <property type="project" value="TreeGrafter"/>
</dbReference>
<dbReference type="InterPro" id="IPR014606">
    <property type="entry name" value="Heptose_7-P_kinase"/>
</dbReference>
<comment type="similarity">
    <text evidence="5">Belongs to the GHMP kinase family.</text>
</comment>
<feature type="domain" description="GHMP kinase N-terminal" evidence="6">
    <location>
        <begin position="96"/>
        <end position="167"/>
    </location>
</feature>
<dbReference type="SUPFAM" id="SSF54211">
    <property type="entry name" value="Ribosomal protein S5 domain 2-like"/>
    <property type="match status" value="1"/>
</dbReference>
<protein>
    <submittedName>
        <fullName evidence="8">D,D-heptose 7-phosphate kinase</fullName>
    </submittedName>
</protein>
<dbReference type="PROSITE" id="PS00627">
    <property type="entry name" value="GHMP_KINASES_ATP"/>
    <property type="match status" value="1"/>
</dbReference>
<dbReference type="PANTHER" id="PTHR32463">
    <property type="entry name" value="L-FUCOSE KINASE"/>
    <property type="match status" value="1"/>
</dbReference>
<accession>A0A6J4QLY9</accession>
<dbReference type="SUPFAM" id="SSF55060">
    <property type="entry name" value="GHMP Kinase, C-terminal domain"/>
    <property type="match status" value="1"/>
</dbReference>
<dbReference type="InterPro" id="IPR006203">
    <property type="entry name" value="GHMP_knse_ATP-bd_CS"/>
</dbReference>
<dbReference type="InterPro" id="IPR006204">
    <property type="entry name" value="GHMP_kinase_N_dom"/>
</dbReference>
<dbReference type="GO" id="GO:0005524">
    <property type="term" value="F:ATP binding"/>
    <property type="evidence" value="ECO:0007669"/>
    <property type="project" value="UniProtKB-KW"/>
</dbReference>
<dbReference type="InterPro" id="IPR052203">
    <property type="entry name" value="GHMP_Kinase-Related"/>
</dbReference>
<evidence type="ECO:0000256" key="1">
    <source>
        <dbReference type="ARBA" id="ARBA00022679"/>
    </source>
</evidence>
<keyword evidence="4" id="KW-0067">ATP-binding</keyword>
<dbReference type="EMBL" id="CADCUQ010000967">
    <property type="protein sequence ID" value="CAA9441027.1"/>
    <property type="molecule type" value="Genomic_DNA"/>
</dbReference>
<sequence>MIITRSPLRISLGGGGTDLPSYYRKHSGFLIAAAIDKYVYITLHQTFQKGLIVKYSKLEHADSVDQIQHPIIREAMKLTGVGVGGGSGLPAANGEPHVELTSMADIPSGTGLGSSGSFTTALLKALHAYKKNIVHPQALAEQACHIEIEKLGEPIGKQDQYIAAYGGLTCFQFLPNGHVEAAPLKVDNETLYNLEDNLLLFFTGYSRSASAILKDQDQKSKQADKDMIDNLHFVKDLGYQSQDALEAGDLHKFGDLMNVHWEHKKKRSGGMSNPDIDKWYQLAMANGAAGGKVIGAGGGGFLMFYADDKTKLRHALTQAGLREVRFRFDFEGTKVVIQ</sequence>